<proteinExistence type="predicted"/>
<dbReference type="PANTHER" id="PTHR43174">
    <property type="entry name" value="UDP-N-ACETYLGLUCOSAMINE 2-EPIMERASE"/>
    <property type="match status" value="1"/>
</dbReference>
<protein>
    <submittedName>
        <fullName evidence="2">UDP-N-acetylglucosamine 2-epimerase (Hydrolyzing)</fullName>
        <ecNumber evidence="2">3.2.1.183</ecNumber>
    </submittedName>
</protein>
<keyword evidence="2" id="KW-0378">Hydrolase</keyword>
<gene>
    <name evidence="2" type="primary">neuC</name>
    <name evidence="2" type="ORF">IM755_06855</name>
</gene>
<dbReference type="SUPFAM" id="SSF53756">
    <property type="entry name" value="UDP-Glycosyltransferase/glycogen phosphorylase"/>
    <property type="match status" value="1"/>
</dbReference>
<dbReference type="EC" id="3.2.1.183" evidence="2"/>
<dbReference type="PANTHER" id="PTHR43174:SF3">
    <property type="entry name" value="UDP-N-ACETYLGLUCOSAMINE 2-EPIMERASE"/>
    <property type="match status" value="1"/>
</dbReference>
<dbReference type="Proteomes" id="UP000656274">
    <property type="component" value="Unassembled WGS sequence"/>
</dbReference>
<dbReference type="CDD" id="cd03786">
    <property type="entry name" value="GTB_UDP-GlcNAc_2-Epimerase"/>
    <property type="match status" value="1"/>
</dbReference>
<dbReference type="EMBL" id="JADFTZ010000002">
    <property type="protein sequence ID" value="MBE9576428.1"/>
    <property type="molecule type" value="Genomic_DNA"/>
</dbReference>
<reference evidence="2 3" key="1">
    <citation type="submission" date="2020-10" db="EMBL/GenBank/DDBJ databases">
        <title>The genome sequence of Flavobacterium aquaticum 1Y8A.</title>
        <authorList>
            <person name="Liu Y."/>
        </authorList>
    </citation>
    <scope>NUCLEOTIDE SEQUENCE [LARGE SCALE GENOMIC DNA]</scope>
    <source>
        <strain evidence="2 3">1Y8A</strain>
    </source>
</reference>
<name>A0ABR9WRN7_9FLAO</name>
<dbReference type="GO" id="GO:0016798">
    <property type="term" value="F:hydrolase activity, acting on glycosyl bonds"/>
    <property type="evidence" value="ECO:0007669"/>
    <property type="project" value="UniProtKB-KW"/>
</dbReference>
<dbReference type="InterPro" id="IPR029767">
    <property type="entry name" value="WecB-like"/>
</dbReference>
<dbReference type="Pfam" id="PF02350">
    <property type="entry name" value="Epimerase_2"/>
    <property type="match status" value="1"/>
</dbReference>
<evidence type="ECO:0000259" key="1">
    <source>
        <dbReference type="Pfam" id="PF02350"/>
    </source>
</evidence>
<dbReference type="InterPro" id="IPR003331">
    <property type="entry name" value="UDP_GlcNAc_Epimerase_2_dom"/>
</dbReference>
<sequence>MSKKILFLTGTRADFGKIKSLIQILEAHPEFEPFIFVTGMHLQKEYGYTLLEVERCGFTNIHTFENHTHETTMDLTLAKTIEGLSTYVKSCEPDMIVIHGDRVEALAGAIVGSLNNILVAHIEGGEVSGTIDELIRHSTSKMSHVHFVSNKQAKKRLIQMGELENAIFTIGSPDVDIMFSNTLPDLETAKKYYEIAYDKYAVAMFHPVTTEAKFMQEYADNFVEALLADHHNYVVVYPNNDLGSQTILKAYERLKGNPRFRVFPSLRFEYFLTLLKKSQFIIGNSSAGIREAPYYGLPIINIGTRQQNRALHADIINVDYTSESISNALNVIDTHKVQPTESDFGKGNSAELFLKSLLNEDIWQLNHQKQFRDS</sequence>
<accession>A0ABR9WRN7</accession>
<comment type="caution">
    <text evidence="2">The sequence shown here is derived from an EMBL/GenBank/DDBJ whole genome shotgun (WGS) entry which is preliminary data.</text>
</comment>
<dbReference type="RefSeq" id="WP_194095071.1">
    <property type="nucleotide sequence ID" value="NZ_JADFTZ010000002.1"/>
</dbReference>
<dbReference type="NCBIfam" id="TIGR03568">
    <property type="entry name" value="NeuC_NnaA"/>
    <property type="match status" value="1"/>
</dbReference>
<evidence type="ECO:0000313" key="2">
    <source>
        <dbReference type="EMBL" id="MBE9576428.1"/>
    </source>
</evidence>
<evidence type="ECO:0000313" key="3">
    <source>
        <dbReference type="Proteomes" id="UP000656274"/>
    </source>
</evidence>
<dbReference type="InterPro" id="IPR020004">
    <property type="entry name" value="UDP-GlcNAc_Epase"/>
</dbReference>
<dbReference type="Gene3D" id="3.40.50.2000">
    <property type="entry name" value="Glycogen Phosphorylase B"/>
    <property type="match status" value="2"/>
</dbReference>
<organism evidence="2 3">
    <name type="scientific">Flavobacterium proteolyticum</name>
    <dbReference type="NCBI Taxonomy" id="2911683"/>
    <lineage>
        <taxon>Bacteria</taxon>
        <taxon>Pseudomonadati</taxon>
        <taxon>Bacteroidota</taxon>
        <taxon>Flavobacteriia</taxon>
        <taxon>Flavobacteriales</taxon>
        <taxon>Flavobacteriaceae</taxon>
        <taxon>Flavobacterium</taxon>
    </lineage>
</organism>
<feature type="domain" description="UDP-N-acetylglucosamine 2-epimerase" evidence="1">
    <location>
        <begin position="25"/>
        <end position="357"/>
    </location>
</feature>
<keyword evidence="2" id="KW-0326">Glycosidase</keyword>
<keyword evidence="3" id="KW-1185">Reference proteome</keyword>